<evidence type="ECO:0000259" key="2">
    <source>
        <dbReference type="Pfam" id="PF01966"/>
    </source>
</evidence>
<gene>
    <name evidence="3" type="ORF">H8S20_01360</name>
</gene>
<keyword evidence="4" id="KW-1185">Reference proteome</keyword>
<evidence type="ECO:0000313" key="3">
    <source>
        <dbReference type="EMBL" id="MBC5627534.1"/>
    </source>
</evidence>
<dbReference type="CDD" id="cd00077">
    <property type="entry name" value="HDc"/>
    <property type="match status" value="1"/>
</dbReference>
<evidence type="ECO:0000313" key="4">
    <source>
        <dbReference type="Proteomes" id="UP000596929"/>
    </source>
</evidence>
<dbReference type="Proteomes" id="UP000596929">
    <property type="component" value="Unassembled WGS sequence"/>
</dbReference>
<proteinExistence type="predicted"/>
<name>A0ABR7D838_9CLOT</name>
<dbReference type="SUPFAM" id="SSF109604">
    <property type="entry name" value="HD-domain/PDEase-like"/>
    <property type="match status" value="1"/>
</dbReference>
<dbReference type="InterPro" id="IPR003607">
    <property type="entry name" value="HD/PDEase_dom"/>
</dbReference>
<dbReference type="InterPro" id="IPR006674">
    <property type="entry name" value="HD_domain"/>
</dbReference>
<evidence type="ECO:0000256" key="1">
    <source>
        <dbReference type="ARBA" id="ARBA00022741"/>
    </source>
</evidence>
<dbReference type="Pfam" id="PF01966">
    <property type="entry name" value="HD"/>
    <property type="match status" value="1"/>
</dbReference>
<dbReference type="EMBL" id="JACOOO010000001">
    <property type="protein sequence ID" value="MBC5627534.1"/>
    <property type="molecule type" value="Genomic_DNA"/>
</dbReference>
<dbReference type="Gene3D" id="1.10.3090.10">
    <property type="entry name" value="cca-adding enzyme, domain 2"/>
    <property type="match status" value="1"/>
</dbReference>
<dbReference type="PANTHER" id="PTHR47545">
    <property type="entry name" value="MULTIFUNCTIONAL CCA PROTEIN"/>
    <property type="match status" value="1"/>
</dbReference>
<organism evidence="3 4">
    <name type="scientific">Clostridium hominis</name>
    <dbReference type="NCBI Taxonomy" id="2763036"/>
    <lineage>
        <taxon>Bacteria</taxon>
        <taxon>Bacillati</taxon>
        <taxon>Bacillota</taxon>
        <taxon>Clostridia</taxon>
        <taxon>Eubacteriales</taxon>
        <taxon>Clostridiaceae</taxon>
        <taxon>Clostridium</taxon>
    </lineage>
</organism>
<reference evidence="3 4" key="1">
    <citation type="submission" date="2020-08" db="EMBL/GenBank/DDBJ databases">
        <title>Genome public.</title>
        <authorList>
            <person name="Liu C."/>
            <person name="Sun Q."/>
        </authorList>
    </citation>
    <scope>NUCLEOTIDE SEQUENCE [LARGE SCALE GENOMIC DNA]</scope>
    <source>
        <strain evidence="3 4">NSJ-6</strain>
    </source>
</reference>
<dbReference type="PANTHER" id="PTHR47545:SF2">
    <property type="entry name" value="CC-ADDING TRNA NUCLEOTIDYLTRANSFERASE"/>
    <property type="match status" value="1"/>
</dbReference>
<sequence length="245" mass="28254">MYNKKEQYTKNKDITMKEGVNLSTLLRYIIEHLLNDARPSIYLESIKETLKDSPLEILVELEGVEQEKKHHPEGNVWNHVLLVVDQAATLREYANSPNALMLAALLHDVGKKAATRKNKSGRWISYDHDKIGEEVVRKILTSYEMDKNEIDKVCSLVKYHMHHLFIIKNLPYGNVNGLINEVDINDMALLFISDRLGRLQDTYEEKSKEVLDVLEILDILNQKYNVDVSEAKGKVEKILKNLSKI</sequence>
<keyword evidence="1" id="KW-0547">Nucleotide-binding</keyword>
<dbReference type="RefSeq" id="WP_186859095.1">
    <property type="nucleotide sequence ID" value="NZ_JACOOO010000001.1"/>
</dbReference>
<protein>
    <submittedName>
        <fullName evidence="3">HD domain-containing protein</fullName>
    </submittedName>
</protein>
<feature type="domain" description="HD" evidence="2">
    <location>
        <begin position="76"/>
        <end position="165"/>
    </location>
</feature>
<comment type="caution">
    <text evidence="3">The sequence shown here is derived from an EMBL/GenBank/DDBJ whole genome shotgun (WGS) entry which is preliminary data.</text>
</comment>
<dbReference type="InterPro" id="IPR006675">
    <property type="entry name" value="HDIG_dom"/>
</dbReference>
<dbReference type="NCBIfam" id="TIGR00277">
    <property type="entry name" value="HDIG"/>
    <property type="match status" value="1"/>
</dbReference>
<accession>A0ABR7D838</accession>
<dbReference type="InterPro" id="IPR050124">
    <property type="entry name" value="tRNA_CCA-adding_enzyme"/>
</dbReference>